<sequence>MKIKDSTRLWYGQYAFKAVFHDRANTRVKQWLKNQSWQCKVRRYRKCRTVMVFISSEIELNELILAFAQDLLEQHRPVSQAVTDYIQSNTNVEIRKQLLYKKFRHTVHFRYEWLARGSTALSNFVKNHLDSRDDYVADMDWAANYSSYQPVLYLAHDSDLMMLKMISDPGCILKITTIKLISEV</sequence>
<accession>A0A6J5KLZ5</accession>
<evidence type="ECO:0000313" key="1">
    <source>
        <dbReference type="EMBL" id="CAB4122791.1"/>
    </source>
</evidence>
<dbReference type="EMBL" id="LR796167">
    <property type="protein sequence ID" value="CAB4122791.1"/>
    <property type="molecule type" value="Genomic_DNA"/>
</dbReference>
<protein>
    <submittedName>
        <fullName evidence="1">Uncharacterized protein</fullName>
    </submittedName>
</protein>
<reference evidence="1" key="1">
    <citation type="submission" date="2020-04" db="EMBL/GenBank/DDBJ databases">
        <authorList>
            <person name="Chiriac C."/>
            <person name="Salcher M."/>
            <person name="Ghai R."/>
            <person name="Kavagutti S V."/>
        </authorList>
    </citation>
    <scope>NUCLEOTIDE SEQUENCE</scope>
</reference>
<gene>
    <name evidence="1" type="ORF">UFOVP29_71</name>
</gene>
<name>A0A6J5KLZ5_9CAUD</name>
<organism evidence="1">
    <name type="scientific">uncultured Caudovirales phage</name>
    <dbReference type="NCBI Taxonomy" id="2100421"/>
    <lineage>
        <taxon>Viruses</taxon>
        <taxon>Duplodnaviria</taxon>
        <taxon>Heunggongvirae</taxon>
        <taxon>Uroviricota</taxon>
        <taxon>Caudoviricetes</taxon>
        <taxon>Peduoviridae</taxon>
        <taxon>Maltschvirus</taxon>
        <taxon>Maltschvirus maltsch</taxon>
    </lineage>
</organism>
<proteinExistence type="predicted"/>